<feature type="transmembrane region" description="Helical" evidence="1">
    <location>
        <begin position="66"/>
        <end position="84"/>
    </location>
</feature>
<evidence type="ECO:0000313" key="2">
    <source>
        <dbReference type="EMBL" id="SEE23779.1"/>
    </source>
</evidence>
<dbReference type="STRING" id="648782.SAMN04488554_1875"/>
<feature type="transmembrane region" description="Helical" evidence="1">
    <location>
        <begin position="40"/>
        <end position="60"/>
    </location>
</feature>
<sequence length="127" mass="13370">MGYGPAREHLDVPWPAAAGALGYEGECSERTVRRQTAVGLVLQALVALVLLLGGVIGLLAFDVATASLAVNGLIMMVIVIWVARSGRWRCWARRYGGGCCSSWRSQSGLVTVAPGMAAIETRAVQVG</sequence>
<keyword evidence="1" id="KW-0472">Membrane</keyword>
<reference evidence="3" key="1">
    <citation type="submission" date="2016-10" db="EMBL/GenBank/DDBJ databases">
        <authorList>
            <person name="Varghese N."/>
            <person name="Submissions S."/>
        </authorList>
    </citation>
    <scope>NUCLEOTIDE SEQUENCE [LARGE SCALE GENOMIC DNA]</scope>
    <source>
        <strain evidence="3">DSM 21368</strain>
    </source>
</reference>
<organism evidence="2 3">
    <name type="scientific">Ruania alba</name>
    <dbReference type="NCBI Taxonomy" id="648782"/>
    <lineage>
        <taxon>Bacteria</taxon>
        <taxon>Bacillati</taxon>
        <taxon>Actinomycetota</taxon>
        <taxon>Actinomycetes</taxon>
        <taxon>Micrococcales</taxon>
        <taxon>Ruaniaceae</taxon>
        <taxon>Ruania</taxon>
    </lineage>
</organism>
<accession>A0A1H5H758</accession>
<dbReference type="Proteomes" id="UP000199220">
    <property type="component" value="Unassembled WGS sequence"/>
</dbReference>
<keyword evidence="3" id="KW-1185">Reference proteome</keyword>
<dbReference type="EMBL" id="FNTX01000001">
    <property type="protein sequence ID" value="SEE23779.1"/>
    <property type="molecule type" value="Genomic_DNA"/>
</dbReference>
<name>A0A1H5H758_9MICO</name>
<evidence type="ECO:0000313" key="3">
    <source>
        <dbReference type="Proteomes" id="UP000199220"/>
    </source>
</evidence>
<proteinExistence type="predicted"/>
<keyword evidence="1" id="KW-0812">Transmembrane</keyword>
<gene>
    <name evidence="2" type="ORF">SAMN04488554_1875</name>
</gene>
<dbReference type="AlphaFoldDB" id="A0A1H5H758"/>
<dbReference type="RefSeq" id="WP_089772666.1">
    <property type="nucleotide sequence ID" value="NZ_FNTX01000001.1"/>
</dbReference>
<evidence type="ECO:0000256" key="1">
    <source>
        <dbReference type="SAM" id="Phobius"/>
    </source>
</evidence>
<keyword evidence="1" id="KW-1133">Transmembrane helix</keyword>
<protein>
    <submittedName>
        <fullName evidence="2">Uncharacterized protein</fullName>
    </submittedName>
</protein>